<evidence type="ECO:0000256" key="1">
    <source>
        <dbReference type="ARBA" id="ARBA00001971"/>
    </source>
</evidence>
<keyword evidence="4 5" id="KW-0349">Heme</keyword>
<evidence type="ECO:0000256" key="3">
    <source>
        <dbReference type="ARBA" id="ARBA00023004"/>
    </source>
</evidence>
<dbReference type="InterPro" id="IPR002401">
    <property type="entry name" value="Cyt_P450_E_grp-I"/>
</dbReference>
<proteinExistence type="inferred from homology"/>
<feature type="signal peptide" evidence="6">
    <location>
        <begin position="1"/>
        <end position="21"/>
    </location>
</feature>
<comment type="caution">
    <text evidence="7">The sequence shown here is derived from an EMBL/GenBank/DDBJ whole genome shotgun (WGS) entry which is preliminary data.</text>
</comment>
<keyword evidence="8" id="KW-1185">Reference proteome</keyword>
<comment type="cofactor">
    <cofactor evidence="1 4">
        <name>heme</name>
        <dbReference type="ChEBI" id="CHEBI:30413"/>
    </cofactor>
</comment>
<evidence type="ECO:0000256" key="2">
    <source>
        <dbReference type="ARBA" id="ARBA00022723"/>
    </source>
</evidence>
<dbReference type="InterPro" id="IPR017972">
    <property type="entry name" value="Cyt_P450_CS"/>
</dbReference>
<evidence type="ECO:0000313" key="7">
    <source>
        <dbReference type="EMBL" id="KAG8624763.1"/>
    </source>
</evidence>
<dbReference type="GO" id="GO:0005506">
    <property type="term" value="F:iron ion binding"/>
    <property type="evidence" value="ECO:0007669"/>
    <property type="project" value="InterPro"/>
</dbReference>
<evidence type="ECO:0000256" key="6">
    <source>
        <dbReference type="SAM" id="SignalP"/>
    </source>
</evidence>
<feature type="binding site" description="axial binding residue" evidence="4">
    <location>
        <position position="410"/>
    </location>
    <ligand>
        <name>heme</name>
        <dbReference type="ChEBI" id="CHEBI:30413"/>
    </ligand>
    <ligandPart>
        <name>Fe</name>
        <dbReference type="ChEBI" id="CHEBI:18248"/>
    </ligandPart>
</feature>
<dbReference type="PANTHER" id="PTHR24305">
    <property type="entry name" value="CYTOCHROME P450"/>
    <property type="match status" value="1"/>
</dbReference>
<reference evidence="7" key="1">
    <citation type="submission" date="2021-07" db="EMBL/GenBank/DDBJ databases">
        <title>Elsinoe batatas strain:CRI-CJ2 Genome sequencing and assembly.</title>
        <authorList>
            <person name="Huang L."/>
        </authorList>
    </citation>
    <scope>NUCLEOTIDE SEQUENCE</scope>
    <source>
        <strain evidence="7">CRI-CJ2</strain>
    </source>
</reference>
<dbReference type="InterPro" id="IPR036396">
    <property type="entry name" value="Cyt_P450_sf"/>
</dbReference>
<evidence type="ECO:0000256" key="5">
    <source>
        <dbReference type="RuleBase" id="RU000461"/>
    </source>
</evidence>
<keyword evidence="5" id="KW-0503">Monooxygenase</keyword>
<evidence type="ECO:0008006" key="9">
    <source>
        <dbReference type="Google" id="ProtNLM"/>
    </source>
</evidence>
<dbReference type="PRINTS" id="PR00385">
    <property type="entry name" value="P450"/>
</dbReference>
<dbReference type="InterPro" id="IPR050121">
    <property type="entry name" value="Cytochrome_P450_monoxygenase"/>
</dbReference>
<keyword evidence="3 4" id="KW-0408">Iron</keyword>
<dbReference type="PANTHER" id="PTHR24305:SF164">
    <property type="entry name" value="P450, PUTATIVE (EUROFUNG)-RELATED"/>
    <property type="match status" value="1"/>
</dbReference>
<sequence>MLALWLLAVTLIGRYIFQAWQTWCTRVPGPWFANVTRLVLIYYEWTRRRRQYIHGLHEQYGDVVRLAPDQVSFINLEGMKEIYQSGGSGYDKSDFYDMFKQYDHRTMFSMLGREEHAQRKKLFAERYAMTNVARPEVMDGISTRAMKVLEKCKASAGSYLDAYFVLHCYAIDGVSHLLFNPGGTDTLGDPSHREYVEELTYYDNMRRRMIEMYLPWLHKILSRFETSTWGISQRFVLDQVEQSRLGPSAVLHKLSKNPDLSTVQAAAECMDHMAAGIETTGDGLCFLMHELSLPRSHHIQDKLRQELQSNPNAKLESLEYLDAVVKEGLRRFPPIPMSLPRLVPSGGRTICGYTVPENTIVSCCAHSMHLLNENVYPDAYAFKPERWFDKERLPNMNRLMFTFSAGGRGCVGKNLALLEMKTLLREVYSRFKTTLPPEMPTEMEMDDQVVASRPKDFKALLVFTEF</sequence>
<dbReference type="PROSITE" id="PS00086">
    <property type="entry name" value="CYTOCHROME_P450"/>
    <property type="match status" value="1"/>
</dbReference>
<feature type="chain" id="PRO_5035447177" description="Cytochrome P450" evidence="6">
    <location>
        <begin position="22"/>
        <end position="466"/>
    </location>
</feature>
<dbReference type="GO" id="GO:0004497">
    <property type="term" value="F:monooxygenase activity"/>
    <property type="evidence" value="ECO:0007669"/>
    <property type="project" value="UniProtKB-KW"/>
</dbReference>
<evidence type="ECO:0000313" key="8">
    <source>
        <dbReference type="Proteomes" id="UP000809789"/>
    </source>
</evidence>
<dbReference type="InterPro" id="IPR001128">
    <property type="entry name" value="Cyt_P450"/>
</dbReference>
<keyword evidence="2 4" id="KW-0479">Metal-binding</keyword>
<organism evidence="7 8">
    <name type="scientific">Elsinoe batatas</name>
    <dbReference type="NCBI Taxonomy" id="2601811"/>
    <lineage>
        <taxon>Eukaryota</taxon>
        <taxon>Fungi</taxon>
        <taxon>Dikarya</taxon>
        <taxon>Ascomycota</taxon>
        <taxon>Pezizomycotina</taxon>
        <taxon>Dothideomycetes</taxon>
        <taxon>Dothideomycetidae</taxon>
        <taxon>Myriangiales</taxon>
        <taxon>Elsinoaceae</taxon>
        <taxon>Elsinoe</taxon>
    </lineage>
</organism>
<keyword evidence="5" id="KW-0560">Oxidoreductase</keyword>
<keyword evidence="6" id="KW-0732">Signal</keyword>
<dbReference type="Proteomes" id="UP000809789">
    <property type="component" value="Unassembled WGS sequence"/>
</dbReference>
<dbReference type="Gene3D" id="1.10.630.10">
    <property type="entry name" value="Cytochrome P450"/>
    <property type="match status" value="1"/>
</dbReference>
<dbReference type="OrthoDB" id="1470350at2759"/>
<dbReference type="SUPFAM" id="SSF48264">
    <property type="entry name" value="Cytochrome P450"/>
    <property type="match status" value="1"/>
</dbReference>
<dbReference type="PRINTS" id="PR00463">
    <property type="entry name" value="EP450I"/>
</dbReference>
<dbReference type="EMBL" id="JAESVG020000009">
    <property type="protein sequence ID" value="KAG8624763.1"/>
    <property type="molecule type" value="Genomic_DNA"/>
</dbReference>
<dbReference type="AlphaFoldDB" id="A0A8K0PF05"/>
<comment type="similarity">
    <text evidence="5">Belongs to the cytochrome P450 family.</text>
</comment>
<evidence type="ECO:0000256" key="4">
    <source>
        <dbReference type="PIRSR" id="PIRSR602401-1"/>
    </source>
</evidence>
<dbReference type="GO" id="GO:0020037">
    <property type="term" value="F:heme binding"/>
    <property type="evidence" value="ECO:0007669"/>
    <property type="project" value="InterPro"/>
</dbReference>
<dbReference type="Pfam" id="PF00067">
    <property type="entry name" value="p450"/>
    <property type="match status" value="1"/>
</dbReference>
<dbReference type="GO" id="GO:0016705">
    <property type="term" value="F:oxidoreductase activity, acting on paired donors, with incorporation or reduction of molecular oxygen"/>
    <property type="evidence" value="ECO:0007669"/>
    <property type="project" value="InterPro"/>
</dbReference>
<gene>
    <name evidence="7" type="ORF">KVT40_007830</name>
</gene>
<name>A0A8K0PF05_9PEZI</name>
<accession>A0A8K0PF05</accession>
<protein>
    <recommendedName>
        <fullName evidence="9">Cytochrome P450</fullName>
    </recommendedName>
</protein>